<evidence type="ECO:0000313" key="1">
    <source>
        <dbReference type="EMBL" id="ADE56431.1"/>
    </source>
</evidence>
<protein>
    <recommendedName>
        <fullName evidence="3">Transcriptional regulator HTH-type FeoC domain-containing protein</fullName>
    </recommendedName>
</protein>
<dbReference type="KEGG" id="aco:Amico_0286"/>
<evidence type="ECO:0000313" key="2">
    <source>
        <dbReference type="Proteomes" id="UP000002366"/>
    </source>
</evidence>
<dbReference type="eggNOG" id="ENOG503393R">
    <property type="taxonomic scope" value="Bacteria"/>
</dbReference>
<dbReference type="Proteomes" id="UP000002366">
    <property type="component" value="Chromosome"/>
</dbReference>
<accession>D5ECZ9</accession>
<dbReference type="RefSeq" id="WP_013047697.1">
    <property type="nucleotide sequence ID" value="NC_014011.1"/>
</dbReference>
<keyword evidence="2" id="KW-1185">Reference proteome</keyword>
<dbReference type="EMBL" id="CP001997">
    <property type="protein sequence ID" value="ADE56431.1"/>
    <property type="molecule type" value="Genomic_DNA"/>
</dbReference>
<reference evidence="1 2" key="1">
    <citation type="journal article" date="2010" name="Stand. Genomic Sci.">
        <title>Complete genome sequence of Aminobacterium colombiense type strain (ALA-1).</title>
        <authorList>
            <person name="Chertkov O."/>
            <person name="Sikorski J."/>
            <person name="Brambilla E."/>
            <person name="Lapidus A."/>
            <person name="Copeland A."/>
            <person name="Glavina Del Rio T."/>
            <person name="Nolan M."/>
            <person name="Lucas S."/>
            <person name="Tice H."/>
            <person name="Cheng J.F."/>
            <person name="Han C."/>
            <person name="Detter J.C."/>
            <person name="Bruce D."/>
            <person name="Tapia R."/>
            <person name="Goodwin L."/>
            <person name="Pitluck S."/>
            <person name="Liolios K."/>
            <person name="Ivanova N."/>
            <person name="Mavromatis K."/>
            <person name="Ovchinnikova G."/>
            <person name="Pati A."/>
            <person name="Chen A."/>
            <person name="Palaniappan K."/>
            <person name="Land M."/>
            <person name="Hauser L."/>
            <person name="Chang Y.J."/>
            <person name="Jeffries C.D."/>
            <person name="Spring S."/>
            <person name="Rohde M."/>
            <person name="Goker M."/>
            <person name="Bristow J."/>
            <person name="Eisen J.A."/>
            <person name="Markowitz V."/>
            <person name="Hugenholtz P."/>
            <person name="Kyrpides N.C."/>
            <person name="Klenk H.P."/>
        </authorList>
    </citation>
    <scope>NUCLEOTIDE SEQUENCE [LARGE SCALE GENOMIC DNA]</scope>
    <source>
        <strain evidence="2">DSM 12261 / ALA-1</strain>
    </source>
</reference>
<name>D5ECZ9_AMICL</name>
<dbReference type="OrthoDB" id="6158at2"/>
<sequence>MSEEVSQATLLKELKKLIESSSLATARLIEAVSLNSQLASSTTPEMRELFTQWLNCVSGEVMNSIEEKGIICLEDISKNIGISETTTLSLLLYLQRQGAIIVKEVTIKKGRGENQELCHCLR</sequence>
<proteinExistence type="predicted"/>
<dbReference type="AlphaFoldDB" id="D5ECZ9"/>
<evidence type="ECO:0008006" key="3">
    <source>
        <dbReference type="Google" id="ProtNLM"/>
    </source>
</evidence>
<gene>
    <name evidence="1" type="ordered locus">Amico_0286</name>
</gene>
<organism evidence="1 2">
    <name type="scientific">Aminobacterium colombiense (strain DSM 12261 / ALA-1)</name>
    <dbReference type="NCBI Taxonomy" id="572547"/>
    <lineage>
        <taxon>Bacteria</taxon>
        <taxon>Thermotogati</taxon>
        <taxon>Synergistota</taxon>
        <taxon>Synergistia</taxon>
        <taxon>Synergistales</taxon>
        <taxon>Aminobacteriaceae</taxon>
        <taxon>Aminobacterium</taxon>
    </lineage>
</organism>
<dbReference type="HOGENOM" id="CLU_2021866_0_0_0"/>
<dbReference type="STRING" id="572547.Amico_0286"/>